<evidence type="ECO:0000313" key="2">
    <source>
        <dbReference type="Proteomes" id="UP001194468"/>
    </source>
</evidence>
<proteinExistence type="predicted"/>
<accession>A0AAD4G536</accession>
<reference evidence="1" key="1">
    <citation type="submission" date="2019-10" db="EMBL/GenBank/DDBJ databases">
        <authorList>
            <consortium name="DOE Joint Genome Institute"/>
            <person name="Kuo A."/>
            <person name="Miyauchi S."/>
            <person name="Kiss E."/>
            <person name="Drula E."/>
            <person name="Kohler A."/>
            <person name="Sanchez-Garcia M."/>
            <person name="Andreopoulos B."/>
            <person name="Barry K.W."/>
            <person name="Bonito G."/>
            <person name="Buee M."/>
            <person name="Carver A."/>
            <person name="Chen C."/>
            <person name="Cichocki N."/>
            <person name="Clum A."/>
            <person name="Culley D."/>
            <person name="Crous P.W."/>
            <person name="Fauchery L."/>
            <person name="Girlanda M."/>
            <person name="Hayes R."/>
            <person name="Keri Z."/>
            <person name="LaButti K."/>
            <person name="Lipzen A."/>
            <person name="Lombard V."/>
            <person name="Magnuson J."/>
            <person name="Maillard F."/>
            <person name="Morin E."/>
            <person name="Murat C."/>
            <person name="Nolan M."/>
            <person name="Ohm R."/>
            <person name="Pangilinan J."/>
            <person name="Pereira M."/>
            <person name="Perotto S."/>
            <person name="Peter M."/>
            <person name="Riley R."/>
            <person name="Sitrit Y."/>
            <person name="Stielow B."/>
            <person name="Szollosi G."/>
            <person name="Zifcakova L."/>
            <person name="Stursova M."/>
            <person name="Spatafora J.W."/>
            <person name="Tedersoo L."/>
            <person name="Vaario L.-M."/>
            <person name="Yamada A."/>
            <person name="Yan M."/>
            <person name="Wang P."/>
            <person name="Xu J."/>
            <person name="Bruns T."/>
            <person name="Baldrian P."/>
            <person name="Vilgalys R."/>
            <person name="Henrissat B."/>
            <person name="Grigoriev I.V."/>
            <person name="Hibbett D."/>
            <person name="Nagy L.G."/>
            <person name="Martin F.M."/>
        </authorList>
    </citation>
    <scope>NUCLEOTIDE SEQUENCE</scope>
    <source>
        <strain evidence="1">BED1</strain>
    </source>
</reference>
<gene>
    <name evidence="1" type="ORF">L210DRAFT_3658787</name>
</gene>
<organism evidence="1 2">
    <name type="scientific">Boletus edulis BED1</name>
    <dbReference type="NCBI Taxonomy" id="1328754"/>
    <lineage>
        <taxon>Eukaryota</taxon>
        <taxon>Fungi</taxon>
        <taxon>Dikarya</taxon>
        <taxon>Basidiomycota</taxon>
        <taxon>Agaricomycotina</taxon>
        <taxon>Agaricomycetes</taxon>
        <taxon>Agaricomycetidae</taxon>
        <taxon>Boletales</taxon>
        <taxon>Boletineae</taxon>
        <taxon>Boletaceae</taxon>
        <taxon>Boletoideae</taxon>
        <taxon>Boletus</taxon>
    </lineage>
</organism>
<name>A0AAD4G536_BOLED</name>
<protein>
    <submittedName>
        <fullName evidence="1">Uncharacterized protein</fullName>
    </submittedName>
</protein>
<comment type="caution">
    <text evidence="1">The sequence shown here is derived from an EMBL/GenBank/DDBJ whole genome shotgun (WGS) entry which is preliminary data.</text>
</comment>
<reference evidence="1" key="2">
    <citation type="journal article" date="2020" name="Nat. Commun.">
        <title>Large-scale genome sequencing of mycorrhizal fungi provides insights into the early evolution of symbiotic traits.</title>
        <authorList>
            <person name="Miyauchi S."/>
            <person name="Kiss E."/>
            <person name="Kuo A."/>
            <person name="Drula E."/>
            <person name="Kohler A."/>
            <person name="Sanchez-Garcia M."/>
            <person name="Morin E."/>
            <person name="Andreopoulos B."/>
            <person name="Barry K.W."/>
            <person name="Bonito G."/>
            <person name="Buee M."/>
            <person name="Carver A."/>
            <person name="Chen C."/>
            <person name="Cichocki N."/>
            <person name="Clum A."/>
            <person name="Culley D."/>
            <person name="Crous P.W."/>
            <person name="Fauchery L."/>
            <person name="Girlanda M."/>
            <person name="Hayes R.D."/>
            <person name="Keri Z."/>
            <person name="LaButti K."/>
            <person name="Lipzen A."/>
            <person name="Lombard V."/>
            <person name="Magnuson J."/>
            <person name="Maillard F."/>
            <person name="Murat C."/>
            <person name="Nolan M."/>
            <person name="Ohm R.A."/>
            <person name="Pangilinan J."/>
            <person name="Pereira M.F."/>
            <person name="Perotto S."/>
            <person name="Peter M."/>
            <person name="Pfister S."/>
            <person name="Riley R."/>
            <person name="Sitrit Y."/>
            <person name="Stielow J.B."/>
            <person name="Szollosi G."/>
            <person name="Zifcakova L."/>
            <person name="Stursova M."/>
            <person name="Spatafora J.W."/>
            <person name="Tedersoo L."/>
            <person name="Vaario L.M."/>
            <person name="Yamada A."/>
            <person name="Yan M."/>
            <person name="Wang P."/>
            <person name="Xu J."/>
            <person name="Bruns T."/>
            <person name="Baldrian P."/>
            <person name="Vilgalys R."/>
            <person name="Dunand C."/>
            <person name="Henrissat B."/>
            <person name="Grigoriev I.V."/>
            <person name="Hibbett D."/>
            <person name="Nagy L.G."/>
            <person name="Martin F.M."/>
        </authorList>
    </citation>
    <scope>NUCLEOTIDE SEQUENCE</scope>
    <source>
        <strain evidence="1">BED1</strain>
    </source>
</reference>
<sequence>MDPKFGPRPEFHRTTLSGEKGKTIEVTLKLSDEERVTHYGLNGRATNLFSVESQDLTNPEDARELVVKVFWAEATRTSEPEILKRVHDIGQDNEFVKGHVPDMLWYKAFKGVSASRLKELAFYT</sequence>
<dbReference type="EMBL" id="WHUW01000469">
    <property type="protein sequence ID" value="KAF8414607.1"/>
    <property type="molecule type" value="Genomic_DNA"/>
</dbReference>
<keyword evidence="2" id="KW-1185">Reference proteome</keyword>
<evidence type="ECO:0000313" key="1">
    <source>
        <dbReference type="EMBL" id="KAF8414607.1"/>
    </source>
</evidence>
<dbReference type="AlphaFoldDB" id="A0AAD4G536"/>
<dbReference type="Proteomes" id="UP001194468">
    <property type="component" value="Unassembled WGS sequence"/>
</dbReference>